<dbReference type="Gene3D" id="1.25.10.10">
    <property type="entry name" value="Leucine-rich Repeat Variant"/>
    <property type="match status" value="1"/>
</dbReference>
<feature type="domain" description="4Fe-4S ferredoxin-type" evidence="9">
    <location>
        <begin position="175"/>
        <end position="202"/>
    </location>
</feature>
<dbReference type="InterPro" id="IPR013542">
    <property type="entry name" value="QueG_DUF1730"/>
</dbReference>
<evidence type="ECO:0000256" key="2">
    <source>
        <dbReference type="ARBA" id="ARBA00022490"/>
    </source>
</evidence>
<keyword evidence="1" id="KW-0004">4Fe-4S</keyword>
<evidence type="ECO:0000256" key="7">
    <source>
        <dbReference type="ARBA" id="ARBA00023004"/>
    </source>
</evidence>
<dbReference type="Gene3D" id="3.30.70.20">
    <property type="match status" value="1"/>
</dbReference>
<dbReference type="PANTHER" id="PTHR30002:SF4">
    <property type="entry name" value="EPOXYQUEUOSINE REDUCTASE"/>
    <property type="match status" value="1"/>
</dbReference>
<keyword evidence="4" id="KW-0479">Metal-binding</keyword>
<evidence type="ECO:0000256" key="6">
    <source>
        <dbReference type="ARBA" id="ARBA00023002"/>
    </source>
</evidence>
<dbReference type="NCBIfam" id="TIGR00276">
    <property type="entry name" value="tRNA epoxyqueuosine(34) reductase QueG"/>
    <property type="match status" value="1"/>
</dbReference>
<dbReference type="PROSITE" id="PS00198">
    <property type="entry name" value="4FE4S_FER_1"/>
    <property type="match status" value="1"/>
</dbReference>
<accession>A0A7V0Z5L5</accession>
<dbReference type="PANTHER" id="PTHR30002">
    <property type="entry name" value="EPOXYQUEUOSINE REDUCTASE"/>
    <property type="match status" value="1"/>
</dbReference>
<keyword evidence="6 10" id="KW-0560">Oxidoreductase</keyword>
<proteinExistence type="predicted"/>
<dbReference type="GO" id="GO:0008616">
    <property type="term" value="P:tRNA queuosine(34) biosynthetic process"/>
    <property type="evidence" value="ECO:0007669"/>
    <property type="project" value="UniProtKB-KW"/>
</dbReference>
<dbReference type="AlphaFoldDB" id="A0A7V0Z5L5"/>
<dbReference type="Pfam" id="PF13484">
    <property type="entry name" value="Fer4_16"/>
    <property type="match status" value="1"/>
</dbReference>
<keyword evidence="2" id="KW-0963">Cytoplasm</keyword>
<evidence type="ECO:0000259" key="9">
    <source>
        <dbReference type="PROSITE" id="PS51379"/>
    </source>
</evidence>
<keyword evidence="8" id="KW-0411">Iron-sulfur</keyword>
<dbReference type="InterPro" id="IPR011989">
    <property type="entry name" value="ARM-like"/>
</dbReference>
<dbReference type="InterPro" id="IPR017900">
    <property type="entry name" value="4Fe4S_Fe_S_CS"/>
</dbReference>
<comment type="caution">
    <text evidence="10">The sequence shown here is derived from an EMBL/GenBank/DDBJ whole genome shotgun (WGS) entry which is preliminary data.</text>
</comment>
<evidence type="ECO:0000256" key="8">
    <source>
        <dbReference type="ARBA" id="ARBA00023014"/>
    </source>
</evidence>
<organism evidence="10">
    <name type="scientific">candidate division WOR-3 bacterium</name>
    <dbReference type="NCBI Taxonomy" id="2052148"/>
    <lineage>
        <taxon>Bacteria</taxon>
        <taxon>Bacteria division WOR-3</taxon>
    </lineage>
</organism>
<dbReference type="InterPro" id="IPR016024">
    <property type="entry name" value="ARM-type_fold"/>
</dbReference>
<evidence type="ECO:0000256" key="3">
    <source>
        <dbReference type="ARBA" id="ARBA00022694"/>
    </source>
</evidence>
<gene>
    <name evidence="10" type="primary">queG</name>
    <name evidence="10" type="ORF">ENP86_05265</name>
</gene>
<dbReference type="PROSITE" id="PS51379">
    <property type="entry name" value="4FE4S_FER_2"/>
    <property type="match status" value="1"/>
</dbReference>
<dbReference type="SUPFAM" id="SSF48371">
    <property type="entry name" value="ARM repeat"/>
    <property type="match status" value="1"/>
</dbReference>
<dbReference type="GO" id="GO:0051539">
    <property type="term" value="F:4 iron, 4 sulfur cluster binding"/>
    <property type="evidence" value="ECO:0007669"/>
    <property type="project" value="UniProtKB-KW"/>
</dbReference>
<reference evidence="10" key="1">
    <citation type="journal article" date="2020" name="mSystems">
        <title>Genome- and Community-Level Interaction Insights into Carbon Utilization and Element Cycling Functions of Hydrothermarchaeota in Hydrothermal Sediment.</title>
        <authorList>
            <person name="Zhou Z."/>
            <person name="Liu Y."/>
            <person name="Xu W."/>
            <person name="Pan J."/>
            <person name="Luo Z.H."/>
            <person name="Li M."/>
        </authorList>
    </citation>
    <scope>NUCLEOTIDE SEQUENCE [LARGE SCALE GENOMIC DNA]</scope>
    <source>
        <strain evidence="10">SpSt-258</strain>
    </source>
</reference>
<dbReference type="EMBL" id="DSKY01000014">
    <property type="protein sequence ID" value="HDY58944.1"/>
    <property type="molecule type" value="Genomic_DNA"/>
</dbReference>
<evidence type="ECO:0000256" key="4">
    <source>
        <dbReference type="ARBA" id="ARBA00022723"/>
    </source>
</evidence>
<name>A0A7V0Z5L5_UNCW3</name>
<dbReference type="Pfam" id="PF08331">
    <property type="entry name" value="QueG_DUF1730"/>
    <property type="match status" value="1"/>
</dbReference>
<evidence type="ECO:0000256" key="1">
    <source>
        <dbReference type="ARBA" id="ARBA00022485"/>
    </source>
</evidence>
<evidence type="ECO:0000256" key="5">
    <source>
        <dbReference type="ARBA" id="ARBA00022785"/>
    </source>
</evidence>
<dbReference type="GO" id="GO:0046872">
    <property type="term" value="F:metal ion binding"/>
    <property type="evidence" value="ECO:0007669"/>
    <property type="project" value="UniProtKB-KW"/>
</dbReference>
<dbReference type="InterPro" id="IPR004453">
    <property type="entry name" value="QueG"/>
</dbReference>
<dbReference type="PROSITE" id="PS50077">
    <property type="entry name" value="HEAT_REPEAT"/>
    <property type="match status" value="1"/>
</dbReference>
<dbReference type="EC" id="1.17.99.6" evidence="10"/>
<dbReference type="GO" id="GO:0052693">
    <property type="term" value="F:epoxyqueuosine reductase activity"/>
    <property type="evidence" value="ECO:0007669"/>
    <property type="project" value="UniProtKB-EC"/>
</dbReference>
<keyword evidence="7" id="KW-0408">Iron</keyword>
<dbReference type="InterPro" id="IPR017896">
    <property type="entry name" value="4Fe4S_Fe-S-bd"/>
</dbReference>
<protein>
    <submittedName>
        <fullName evidence="10">tRNA epoxyqueuosine(34) reductase QueG</fullName>
        <ecNumber evidence="10">1.17.99.6</ecNumber>
    </submittedName>
</protein>
<sequence>MINSKGIKEKARELGIEIRIIPAAPFLEEAERIRAQRNRDFFLKDTYWSDRNIEEFCNPSSVLPDAKSIIGSFLFYLTQDKQDPSIPGKPYGLIARYTRRNYYKELRKRLKKLANFLKKEYGGKSFAYSCGPIAEKPIAQRSGVGYYGKHSIIINPDYGSWIVLGEIITDLNIEPDEPLNLDCGECHRCIDACPTNAIIEPYIIDRKKCIQDLTNWLGVIPDDIARVWENRLYGCTTCQEVCPLNKKTKPESPKTEIGNVGAYIPLIEILQMDEETYRKNYPDNQITARWINFDAIKRNALICLGNIKDKRTIPVLKAFTKDPNPMLRNTALWALKQF</sequence>
<evidence type="ECO:0000313" key="10">
    <source>
        <dbReference type="EMBL" id="HDY58944.1"/>
    </source>
</evidence>
<dbReference type="SUPFAM" id="SSF54862">
    <property type="entry name" value="4Fe-4S ferredoxins"/>
    <property type="match status" value="1"/>
</dbReference>
<dbReference type="Pfam" id="PF13646">
    <property type="entry name" value="HEAT_2"/>
    <property type="match status" value="1"/>
</dbReference>
<dbReference type="InterPro" id="IPR021133">
    <property type="entry name" value="HEAT_type_2"/>
</dbReference>
<keyword evidence="5" id="KW-0671">Queuosine biosynthesis</keyword>
<keyword evidence="3" id="KW-0819">tRNA processing</keyword>